<dbReference type="SUPFAM" id="SSF48371">
    <property type="entry name" value="ARM repeat"/>
    <property type="match status" value="2"/>
</dbReference>
<dbReference type="PANTHER" id="PTHR11139">
    <property type="entry name" value="ATAXIA TELANGIECTASIA MUTATED ATM -RELATED"/>
    <property type="match status" value="1"/>
</dbReference>
<dbReference type="Pfam" id="PF02260">
    <property type="entry name" value="FATC"/>
    <property type="match status" value="1"/>
</dbReference>
<dbReference type="PROSITE" id="PS51189">
    <property type="entry name" value="FAT"/>
    <property type="match status" value="1"/>
</dbReference>
<dbReference type="Gene3D" id="1.10.1070.11">
    <property type="entry name" value="Phosphatidylinositol 3-/4-kinase, catalytic domain"/>
    <property type="match status" value="1"/>
</dbReference>
<sequence length="2635" mass="299070">MPNVEQPTILFLQRWNSADGPRDFSIHSYRNTIADLVDNFLTDLDDVVKSLETDGNASGSLRSLTMCLEFLRENGEIFHHISSESSTSENLRVLQEENTSQAFCYWFLRHLLRLLGHSECGEVHAVTIKLVIHILQAIKLRHVFVFRQHVTELVKTCGELVALSDRLYAGEQTVALTSFYSDIDLAQQSLRSLSEGSKDELLCENKIKKVDVTISDPKRCELLQVNIVKIFNGMLLDVCQIAGSSVDVIWGCLFCNVENGDVELKAASLECLASLLSIRGLPLISATDYFLQCIIAFWELMCSGCSVLDNSEKEILERSGSEMLSSLIHSDTRGLLPSRQTFFRQFTEKVCMGGLDNLLTVQSKRTLVSMFVHLLRGIPSSDLFDRLNRPATEILISHAVGLMASASSCEYLIPLLYELTLMEVGCGSSQRDTDYSSSSQDSATQRRTSELGSLAHSKKKADTSLSLKRTSFHMYDRILEKETELTSDRGCPTMLEIKCHLTVVEVGARCLQALHARGFAISDKTHHPFLKEFIINSALDCWIRYLKSVASNSDSLSSFIEKFSVILRSIEDILLVQEFHPMPMMVLQELSWILTLPWLANDFSWKDLKPLKPKEVGNICASLVEKLDVETTCRCLSIMALLPKETAVSWRAHIISQAMNDNNETILKTAVRCFPVLLHQLGPKSGHLVDQLFVPLLNHESVTVCQELAERFGEALLAKANVTKLRRCAWNAGQLDCADVRVEVAASNTGKVLKLEEVTPFFSLLTRSGDFRLIALRSLTKVLPFVDLSGSETLKKSTVASCLKLVEDDARDIRLECCSLIPCLVTAEARLPVGKPSVMDNQILQHLERLCSKTHLGRREKAFLETALTALGQFGRVVEGSLLQSVVVRLLEHRLSRQLNIASVAFTQLEQIAAHKKESLQQIYVRFKGAICKFMVEEIYVDQQNTGGTNGKSILMNIARTLEADDLKAFLQGNEKFMVPFLVSKGSPESTKLLKLIAVLQSSSSSRRSLLINNTKYIFSYLVRFCQKEEMEKAFLYLQTETDFSLGNLLRLDFQRVHNELLLHLSTHHHQVFSGLKTLATYDEKCKSAEEIQTSEQMALYLEPRLLGVLAFFDTQLMNSNITMGDKELALKSVISIIQLMGSKHISTIRHKVMNTLRLGLQFTEKPFTEISCKAWNCFVRSLELPLLGVMMSQIIATLLPLLQCLPEQVAQIFDYMIVENRAVLSKHFHEIYFLPDIPELTDAKKVLTQHGDSFESDRDLRLLLAHCIKGVQHESLDVREHALSKLRNILRDKQMEIKNYLLNNEQAEPVISHLVSALLNGCRDSDSRTQILYGHCLGELGAIDPGRLELITNKPSVKLADFHASIDEDKFAFSLINIVVKAFLAATEPRVQDCAALALQELLQIYGISESGSTQGVSPHSRLWKMFPEQTQEILIPLFSSKYRLTVDTDYANYPKPLYGSERGKNFKDWVSNWTGYLSSKVKPGKARQVFTACSATKRHSMQVALHVLPHVVLQVLLDGSTTHVKQMFEELMEVLNYMQKPETRLESASNFHHLSAQTVFSILDYLTMWCNHRAQSLAATTTAAAAAKGINYEKDAGYQAVRRFLDKIPQELFAQACYNCKAYTRALRHFEVFITTTKDIQPHLDFMQRLYVSMDEPDGVLGVATVRMSQPTLMQQILMYESLGLQQDAQACCEIGIQMEPEEISHYHGLLRSLIDLAQPHNALVHTAGLLAERPRWTAELNTYRIEAALKLGSWDKLDEALKHEKQSSRSWPVLVGRVLKAAKEKRAADFIEQLDLARREQMGPLSAASMEIGSYHRGYENILRLHMISEIEQFFQVVSDFPEERRDEKDLDISSTQLLDSWQSRLQMAQSSFRSQEPILTLRRTLLSLVQSERDPSLDVQIGKWWLWSAKVARKAGYLQSAYGCLLQANSYNLPDFFLEKAKWLREKGEPEAAISCLEKGITEHFGGMTQPGQIEALNRPLKEVYAKSLLLYAKYNEEASNLETNSIVKQYKEVYEVCPEWEDGYFHLAKYYDRIMVTFLDDKERAEKQGEFVIHVVRFFGQSLKYGNEHIYQSMPRLLSLWLDSGTAVAEAERKDKGKVSSKLQTLRTVLNRINSNVQQLSQQLAPYQFFTAFPQLISRICHARVEVFQLLQDIIASLLLQYPQQALWMMMAVSKSSYLMRVKRCQEIFATAIGKQPDLNKFIQDCKKLTERLLELCEKDFGSNMTVSLSQMFKPLKRLLEGSNFSKILLPLQSAVTVNLPATVAEGLNHNPFPDDQIYIQGFEDTIEVLPSLQKPKKITMIGSDGKRYVMMCKPKDDLRKDCRLMEFNAIINKFLRRDAESRKRRLLIRTYTVTPLNEECGLIEWVNNTTGLRHILVKLYKEKGLYMSGKELKALMPSLHSSLETKMTIYKEKLLPRHPQMLPEWFMRTFPDPTSWYSARVSYARTAAVMSIVGYILGLGDRHGENILFDSHTGDCVHVDFNCLFNKGETFEWPERVPFRLTPNMTAALGPLGYEGLFRRACEMTLQVIRDQMDPLMSVLRPFIYDPLVEWSKPVKGQRSNASDSGEINNEQALNHVQNIEDRMRGILKTKAKPRCLPLSIKGHVNYLIQEATDEKNLCQMYIGWAAYM</sequence>
<keyword evidence="11" id="KW-0539">Nucleus</keyword>
<feature type="compositionally biased region" description="Low complexity" evidence="13">
    <location>
        <begin position="435"/>
        <end position="446"/>
    </location>
</feature>
<accession>A0ABM0ZYH8</accession>
<dbReference type="SUPFAM" id="SSF56112">
    <property type="entry name" value="Protein kinase-like (PK-like)"/>
    <property type="match status" value="1"/>
</dbReference>
<dbReference type="PROSITE" id="PS50290">
    <property type="entry name" value="PI3_4_KINASE_3"/>
    <property type="match status" value="1"/>
</dbReference>
<dbReference type="InterPro" id="IPR011990">
    <property type="entry name" value="TPR-like_helical_dom_sf"/>
</dbReference>
<dbReference type="InterPro" id="IPR056803">
    <property type="entry name" value="ATR-like_N-HEAT"/>
</dbReference>
<name>A0ABM0ZYH8_APLCA</name>
<evidence type="ECO:0000256" key="11">
    <source>
        <dbReference type="ARBA" id="ARBA00023242"/>
    </source>
</evidence>
<evidence type="ECO:0000259" key="16">
    <source>
        <dbReference type="PROSITE" id="PS51190"/>
    </source>
</evidence>
<dbReference type="InterPro" id="IPR012993">
    <property type="entry name" value="UME"/>
</dbReference>
<evidence type="ECO:0000256" key="7">
    <source>
        <dbReference type="ARBA" id="ARBA00022763"/>
    </source>
</evidence>
<reference evidence="18" key="1">
    <citation type="submission" date="2025-08" db="UniProtKB">
        <authorList>
            <consortium name="RefSeq"/>
        </authorList>
    </citation>
    <scope>IDENTIFICATION</scope>
</reference>
<proteinExistence type="inferred from homology"/>
<gene>
    <name evidence="18" type="primary">LOC101856065</name>
</gene>
<keyword evidence="10" id="KW-0234">DNA repair</keyword>
<dbReference type="InterPro" id="IPR000403">
    <property type="entry name" value="PI3/4_kinase_cat_dom"/>
</dbReference>
<dbReference type="InterPro" id="IPR014009">
    <property type="entry name" value="PIK_FAT"/>
</dbReference>
<feature type="domain" description="PI3K/PI4K catalytic" evidence="14">
    <location>
        <begin position="2288"/>
        <end position="2605"/>
    </location>
</feature>
<dbReference type="PROSITE" id="PS00916">
    <property type="entry name" value="PI3_4_KINASE_2"/>
    <property type="match status" value="1"/>
</dbReference>
<keyword evidence="6" id="KW-0547">Nucleotide-binding</keyword>
<feature type="domain" description="FATC" evidence="16">
    <location>
        <begin position="2603"/>
        <end position="2635"/>
    </location>
</feature>
<evidence type="ECO:0000256" key="10">
    <source>
        <dbReference type="ARBA" id="ARBA00023204"/>
    </source>
</evidence>
<keyword evidence="5" id="KW-0808">Transferase</keyword>
<dbReference type="InterPro" id="IPR036940">
    <property type="entry name" value="PI3/4_kinase_cat_sf"/>
</dbReference>
<evidence type="ECO:0000313" key="18">
    <source>
        <dbReference type="RefSeq" id="XP_012937158.1"/>
    </source>
</evidence>
<dbReference type="Pfam" id="PF23593">
    <property type="entry name" value="HEAT_ATR"/>
    <property type="match status" value="1"/>
</dbReference>
<evidence type="ECO:0000256" key="1">
    <source>
        <dbReference type="ARBA" id="ARBA00004123"/>
    </source>
</evidence>
<organism evidence="17 18">
    <name type="scientific">Aplysia californica</name>
    <name type="common">California sea hare</name>
    <dbReference type="NCBI Taxonomy" id="6500"/>
    <lineage>
        <taxon>Eukaryota</taxon>
        <taxon>Metazoa</taxon>
        <taxon>Spiralia</taxon>
        <taxon>Lophotrochozoa</taxon>
        <taxon>Mollusca</taxon>
        <taxon>Gastropoda</taxon>
        <taxon>Heterobranchia</taxon>
        <taxon>Euthyneura</taxon>
        <taxon>Tectipleura</taxon>
        <taxon>Aplysiida</taxon>
        <taxon>Aplysioidea</taxon>
        <taxon>Aplysiidae</taxon>
        <taxon>Aplysia</taxon>
    </lineage>
</organism>
<dbReference type="PROSITE" id="PS51190">
    <property type="entry name" value="FATC"/>
    <property type="match status" value="1"/>
</dbReference>
<evidence type="ECO:0000256" key="3">
    <source>
        <dbReference type="ARBA" id="ARBA00012513"/>
    </source>
</evidence>
<dbReference type="SMART" id="SM00802">
    <property type="entry name" value="UME"/>
    <property type="match status" value="1"/>
</dbReference>
<dbReference type="Pfam" id="PF25030">
    <property type="entry name" value="M-HEAT_ATR"/>
    <property type="match status" value="1"/>
</dbReference>
<dbReference type="Proteomes" id="UP000694888">
    <property type="component" value="Unplaced"/>
</dbReference>
<dbReference type="InterPro" id="IPR050517">
    <property type="entry name" value="DDR_Repair_Kinase"/>
</dbReference>
<feature type="domain" description="FAT" evidence="15">
    <location>
        <begin position="1614"/>
        <end position="2181"/>
    </location>
</feature>
<keyword evidence="9" id="KW-0067">ATP-binding</keyword>
<protein>
    <recommendedName>
        <fullName evidence="12">Serine/threonine-protein kinase ATR</fullName>
        <ecNumber evidence="3">2.7.11.1</ecNumber>
    </recommendedName>
</protein>
<dbReference type="Gene3D" id="1.25.10.10">
    <property type="entry name" value="Leucine-rich Repeat Variant"/>
    <property type="match status" value="2"/>
</dbReference>
<evidence type="ECO:0000256" key="2">
    <source>
        <dbReference type="ARBA" id="ARBA00010769"/>
    </source>
</evidence>
<dbReference type="PANTHER" id="PTHR11139:SF69">
    <property type="entry name" value="SERINE_THREONINE-PROTEIN KINASE ATR"/>
    <property type="match status" value="1"/>
</dbReference>
<dbReference type="GO" id="GO:0016301">
    <property type="term" value="F:kinase activity"/>
    <property type="evidence" value="ECO:0007669"/>
    <property type="project" value="UniProtKB-KW"/>
</dbReference>
<dbReference type="Pfam" id="PF02259">
    <property type="entry name" value="FAT"/>
    <property type="match status" value="1"/>
</dbReference>
<dbReference type="InterPro" id="IPR003152">
    <property type="entry name" value="FATC_dom"/>
</dbReference>
<dbReference type="CDD" id="cd00892">
    <property type="entry name" value="PIKKc_ATR"/>
    <property type="match status" value="1"/>
</dbReference>
<evidence type="ECO:0000256" key="6">
    <source>
        <dbReference type="ARBA" id="ARBA00022741"/>
    </source>
</evidence>
<dbReference type="InterPro" id="IPR016024">
    <property type="entry name" value="ARM-type_fold"/>
</dbReference>
<keyword evidence="7" id="KW-0227">DNA damage</keyword>
<evidence type="ECO:0000256" key="9">
    <source>
        <dbReference type="ARBA" id="ARBA00022840"/>
    </source>
</evidence>
<dbReference type="InterPro" id="IPR003151">
    <property type="entry name" value="PIK-rel_kinase_FAT"/>
</dbReference>
<dbReference type="InterPro" id="IPR011009">
    <property type="entry name" value="Kinase-like_dom_sf"/>
</dbReference>
<comment type="similarity">
    <text evidence="2">Belongs to the PI3/PI4-kinase family. ATM subfamily.</text>
</comment>
<keyword evidence="4" id="KW-0723">Serine/threonine-protein kinase</keyword>
<evidence type="ECO:0000259" key="14">
    <source>
        <dbReference type="PROSITE" id="PS50290"/>
    </source>
</evidence>
<dbReference type="Gene3D" id="1.25.40.10">
    <property type="entry name" value="Tetratricopeptide repeat domain"/>
    <property type="match status" value="1"/>
</dbReference>
<dbReference type="SMART" id="SM00146">
    <property type="entry name" value="PI3Kc"/>
    <property type="match status" value="1"/>
</dbReference>
<dbReference type="GeneID" id="101856065"/>
<evidence type="ECO:0000256" key="13">
    <source>
        <dbReference type="SAM" id="MobiDB-lite"/>
    </source>
</evidence>
<dbReference type="Gene3D" id="3.30.1010.10">
    <property type="entry name" value="Phosphatidylinositol 3-kinase Catalytic Subunit, Chain A, domain 4"/>
    <property type="match status" value="1"/>
</dbReference>
<evidence type="ECO:0000256" key="5">
    <source>
        <dbReference type="ARBA" id="ARBA00022679"/>
    </source>
</evidence>
<dbReference type="EC" id="2.7.11.1" evidence="3"/>
<evidence type="ECO:0000256" key="8">
    <source>
        <dbReference type="ARBA" id="ARBA00022777"/>
    </source>
</evidence>
<comment type="subcellular location">
    <subcellularLocation>
        <location evidence="1">Nucleus</location>
    </subcellularLocation>
</comment>
<dbReference type="Pfam" id="PF25032">
    <property type="entry name" value="N-HEAT_ATR"/>
    <property type="match status" value="1"/>
</dbReference>
<dbReference type="InterPro" id="IPR011989">
    <property type="entry name" value="ARM-like"/>
</dbReference>
<evidence type="ECO:0000313" key="17">
    <source>
        <dbReference type="Proteomes" id="UP000694888"/>
    </source>
</evidence>
<dbReference type="InterPro" id="IPR057564">
    <property type="entry name" value="HEAT_ATR"/>
</dbReference>
<feature type="region of interest" description="Disordered" evidence="13">
    <location>
        <begin position="431"/>
        <end position="457"/>
    </location>
</feature>
<dbReference type="SMART" id="SM01343">
    <property type="entry name" value="FATC"/>
    <property type="match status" value="1"/>
</dbReference>
<dbReference type="InterPro" id="IPR056802">
    <property type="entry name" value="ATR-like_M-HEAT"/>
</dbReference>
<dbReference type="InterPro" id="IPR018936">
    <property type="entry name" value="PI3/4_kinase_CS"/>
</dbReference>
<dbReference type="Pfam" id="PF00454">
    <property type="entry name" value="PI3_PI4_kinase"/>
    <property type="match status" value="1"/>
</dbReference>
<evidence type="ECO:0000256" key="12">
    <source>
        <dbReference type="ARBA" id="ARBA00024420"/>
    </source>
</evidence>
<dbReference type="RefSeq" id="XP_012937158.1">
    <property type="nucleotide sequence ID" value="XM_013081704.2"/>
</dbReference>
<keyword evidence="17" id="KW-1185">Reference proteome</keyword>
<keyword evidence="8 18" id="KW-0418">Kinase</keyword>
<evidence type="ECO:0000259" key="15">
    <source>
        <dbReference type="PROSITE" id="PS51189"/>
    </source>
</evidence>
<evidence type="ECO:0000256" key="4">
    <source>
        <dbReference type="ARBA" id="ARBA00022527"/>
    </source>
</evidence>
<dbReference type="Pfam" id="PF08064">
    <property type="entry name" value="UME"/>
    <property type="match status" value="1"/>
</dbReference>